<dbReference type="AlphaFoldDB" id="A0A0C9XH21"/>
<evidence type="ECO:0000313" key="2">
    <source>
        <dbReference type="Proteomes" id="UP000054477"/>
    </source>
</evidence>
<reference evidence="1 2" key="1">
    <citation type="submission" date="2014-04" db="EMBL/GenBank/DDBJ databases">
        <authorList>
            <consortium name="DOE Joint Genome Institute"/>
            <person name="Kuo A."/>
            <person name="Kohler A."/>
            <person name="Nagy L.G."/>
            <person name="Floudas D."/>
            <person name="Copeland A."/>
            <person name="Barry K.W."/>
            <person name="Cichocki N."/>
            <person name="Veneault-Fourrey C."/>
            <person name="LaButti K."/>
            <person name="Lindquist E.A."/>
            <person name="Lipzen A."/>
            <person name="Lundell T."/>
            <person name="Morin E."/>
            <person name="Murat C."/>
            <person name="Sun H."/>
            <person name="Tunlid A."/>
            <person name="Henrissat B."/>
            <person name="Grigoriev I.V."/>
            <person name="Hibbett D.S."/>
            <person name="Martin F."/>
            <person name="Nordberg H.P."/>
            <person name="Cantor M.N."/>
            <person name="Hua S.X."/>
        </authorList>
    </citation>
    <scope>NUCLEOTIDE SEQUENCE [LARGE SCALE GENOMIC DNA]</scope>
    <source>
        <strain evidence="1 2">LaAM-08-1</strain>
    </source>
</reference>
<reference evidence="2" key="2">
    <citation type="submission" date="2015-01" db="EMBL/GenBank/DDBJ databases">
        <title>Evolutionary Origins and Diversification of the Mycorrhizal Mutualists.</title>
        <authorList>
            <consortium name="DOE Joint Genome Institute"/>
            <consortium name="Mycorrhizal Genomics Consortium"/>
            <person name="Kohler A."/>
            <person name="Kuo A."/>
            <person name="Nagy L.G."/>
            <person name="Floudas D."/>
            <person name="Copeland A."/>
            <person name="Barry K.W."/>
            <person name="Cichocki N."/>
            <person name="Veneault-Fourrey C."/>
            <person name="LaButti K."/>
            <person name="Lindquist E.A."/>
            <person name="Lipzen A."/>
            <person name="Lundell T."/>
            <person name="Morin E."/>
            <person name="Murat C."/>
            <person name="Riley R."/>
            <person name="Ohm R."/>
            <person name="Sun H."/>
            <person name="Tunlid A."/>
            <person name="Henrissat B."/>
            <person name="Grigoriev I.V."/>
            <person name="Hibbett D.S."/>
            <person name="Martin F."/>
        </authorList>
    </citation>
    <scope>NUCLEOTIDE SEQUENCE [LARGE SCALE GENOMIC DNA]</scope>
    <source>
        <strain evidence="2">LaAM-08-1</strain>
    </source>
</reference>
<dbReference type="Proteomes" id="UP000054477">
    <property type="component" value="Unassembled WGS sequence"/>
</dbReference>
<organism evidence="1 2">
    <name type="scientific">Laccaria amethystina LaAM-08-1</name>
    <dbReference type="NCBI Taxonomy" id="1095629"/>
    <lineage>
        <taxon>Eukaryota</taxon>
        <taxon>Fungi</taxon>
        <taxon>Dikarya</taxon>
        <taxon>Basidiomycota</taxon>
        <taxon>Agaricomycotina</taxon>
        <taxon>Agaricomycetes</taxon>
        <taxon>Agaricomycetidae</taxon>
        <taxon>Agaricales</taxon>
        <taxon>Agaricineae</taxon>
        <taxon>Hydnangiaceae</taxon>
        <taxon>Laccaria</taxon>
    </lineage>
</organism>
<keyword evidence="2" id="KW-1185">Reference proteome</keyword>
<gene>
    <name evidence="1" type="ORF">K443DRAFT_11385</name>
</gene>
<dbReference type="EMBL" id="KN838756">
    <property type="protein sequence ID" value="KIJ95417.1"/>
    <property type="molecule type" value="Genomic_DNA"/>
</dbReference>
<sequence length="54" mass="6244">MDNENGDVCHRSLFLRCHVAVGDVETKRRTMTLAIVRRYRSFDPQPTPLPLFPS</sequence>
<name>A0A0C9XH21_9AGAR</name>
<evidence type="ECO:0000313" key="1">
    <source>
        <dbReference type="EMBL" id="KIJ95417.1"/>
    </source>
</evidence>
<dbReference type="HOGENOM" id="CLU_3050666_0_0_1"/>
<accession>A0A0C9XH21</accession>
<proteinExistence type="predicted"/>
<protein>
    <submittedName>
        <fullName evidence="1">Uncharacterized protein</fullName>
    </submittedName>
</protein>